<dbReference type="CDD" id="cd05687">
    <property type="entry name" value="S1_RPS1_repeat_ec1_hs1"/>
    <property type="match status" value="1"/>
</dbReference>
<dbReference type="GO" id="GO:0003729">
    <property type="term" value="F:mRNA binding"/>
    <property type="evidence" value="ECO:0007669"/>
    <property type="project" value="TreeGrafter"/>
</dbReference>
<feature type="domain" description="S1 motif" evidence="4">
    <location>
        <begin position="46"/>
        <end position="109"/>
    </location>
</feature>
<dbReference type="PROSITE" id="PS50126">
    <property type="entry name" value="S1"/>
    <property type="match status" value="3"/>
</dbReference>
<dbReference type="Gene3D" id="6.20.370.20">
    <property type="match status" value="1"/>
</dbReference>
<evidence type="ECO:0000256" key="3">
    <source>
        <dbReference type="ARBA" id="ARBA00023274"/>
    </source>
</evidence>
<feature type="domain" description="S1 motif" evidence="4">
    <location>
        <begin position="127"/>
        <end position="193"/>
    </location>
</feature>
<sequence>MENLKNIAPIEDFNWDAYENGDAVTSVSKEDLEKAYDSTLNKVNDREVVDGTVIAMNKREVVVNIGYKSDGIIPLSEFRYNPDLKVGDTVEVYIENQEDKKGQLILSHKKARATRSWDRVNAALENEEIIKGYIKCRTKGGMIVDVFGIEAFLPGSQIDVKPIRDYDVFVGKTMEFKVVKINQEFKNVVVSHKALIEAELEQQKKEIISKLEKGQVLEGTVKNITSYGVFIDLGGVDGLIHITDLS</sequence>
<dbReference type="FunFam" id="2.40.50.140:FF:000110">
    <property type="entry name" value="30S ribosomal protein S1"/>
    <property type="match status" value="1"/>
</dbReference>
<dbReference type="CDD" id="cd04465">
    <property type="entry name" value="S1_RPS1_repeat_ec2_hs2"/>
    <property type="match status" value="1"/>
</dbReference>
<gene>
    <name evidence="5" type="ORF">K8V40_11175</name>
</gene>
<dbReference type="PANTHER" id="PTHR10724:SF7">
    <property type="entry name" value="SMALL RIBOSOMAL SUBUNIT PROTEIN BS1C"/>
    <property type="match status" value="1"/>
</dbReference>
<dbReference type="Gene3D" id="2.40.50.140">
    <property type="entry name" value="Nucleic acid-binding proteins"/>
    <property type="match status" value="2"/>
</dbReference>
<dbReference type="EMBL" id="DYWE01000114">
    <property type="protein sequence ID" value="HJF82188.1"/>
    <property type="molecule type" value="Genomic_DNA"/>
</dbReference>
<accession>A0A921HKK3</accession>
<evidence type="ECO:0000256" key="1">
    <source>
        <dbReference type="ARBA" id="ARBA00006767"/>
    </source>
</evidence>
<reference evidence="5" key="2">
    <citation type="submission" date="2021-09" db="EMBL/GenBank/DDBJ databases">
        <authorList>
            <person name="Gilroy R."/>
        </authorList>
    </citation>
    <scope>NUCLEOTIDE SEQUENCE</scope>
    <source>
        <strain evidence="5">9794</strain>
    </source>
</reference>
<dbReference type="InterPro" id="IPR003029">
    <property type="entry name" value="S1_domain"/>
</dbReference>
<dbReference type="InterPro" id="IPR050437">
    <property type="entry name" value="Ribos_protein_bS1-like"/>
</dbReference>
<reference evidence="5" key="1">
    <citation type="journal article" date="2021" name="PeerJ">
        <title>Extensive microbial diversity within the chicken gut microbiome revealed by metagenomics and culture.</title>
        <authorList>
            <person name="Gilroy R."/>
            <person name="Ravi A."/>
            <person name="Getino M."/>
            <person name="Pursley I."/>
            <person name="Horton D.L."/>
            <person name="Alikhan N.F."/>
            <person name="Baker D."/>
            <person name="Gharbi K."/>
            <person name="Hall N."/>
            <person name="Watson M."/>
            <person name="Adriaenssens E.M."/>
            <person name="Foster-Nyarko E."/>
            <person name="Jarju S."/>
            <person name="Secka A."/>
            <person name="Antonio M."/>
            <person name="Oren A."/>
            <person name="Chaudhuri R.R."/>
            <person name="La Ragione R."/>
            <person name="Hildebrand F."/>
            <person name="Pallen M.J."/>
        </authorList>
    </citation>
    <scope>NUCLEOTIDE SEQUENCE</scope>
    <source>
        <strain evidence="5">9794</strain>
    </source>
</reference>
<keyword evidence="2" id="KW-0689">Ribosomal protein</keyword>
<dbReference type="Proteomes" id="UP000722357">
    <property type="component" value="Unassembled WGS sequence"/>
</dbReference>
<evidence type="ECO:0000313" key="6">
    <source>
        <dbReference type="Proteomes" id="UP000722357"/>
    </source>
</evidence>
<dbReference type="GO" id="GO:0006412">
    <property type="term" value="P:translation"/>
    <property type="evidence" value="ECO:0007669"/>
    <property type="project" value="TreeGrafter"/>
</dbReference>
<evidence type="ECO:0000313" key="5">
    <source>
        <dbReference type="EMBL" id="HJF82188.1"/>
    </source>
</evidence>
<comment type="caution">
    <text evidence="5">The sequence shown here is derived from an EMBL/GenBank/DDBJ whole genome shotgun (WGS) entry which is preliminary data.</text>
</comment>
<dbReference type="Pfam" id="PF00575">
    <property type="entry name" value="S1"/>
    <property type="match status" value="3"/>
</dbReference>
<name>A0A921HKK3_9BACT</name>
<dbReference type="GO" id="GO:0022627">
    <property type="term" value="C:cytosolic small ribosomal subunit"/>
    <property type="evidence" value="ECO:0007669"/>
    <property type="project" value="TreeGrafter"/>
</dbReference>
<evidence type="ECO:0000259" key="4">
    <source>
        <dbReference type="PROSITE" id="PS50126"/>
    </source>
</evidence>
<dbReference type="GO" id="GO:0003735">
    <property type="term" value="F:structural constituent of ribosome"/>
    <property type="evidence" value="ECO:0007669"/>
    <property type="project" value="TreeGrafter"/>
</dbReference>
<keyword evidence="3" id="KW-0687">Ribonucleoprotein</keyword>
<dbReference type="PRINTS" id="PR00681">
    <property type="entry name" value="RIBOSOMALS1"/>
</dbReference>
<organism evidence="5 6">
    <name type="scientific">Phocaeicola plebeius</name>
    <dbReference type="NCBI Taxonomy" id="310297"/>
    <lineage>
        <taxon>Bacteria</taxon>
        <taxon>Pseudomonadati</taxon>
        <taxon>Bacteroidota</taxon>
        <taxon>Bacteroidia</taxon>
        <taxon>Bacteroidales</taxon>
        <taxon>Bacteroidaceae</taxon>
        <taxon>Phocaeicola</taxon>
    </lineage>
</organism>
<feature type="domain" description="S1 motif" evidence="4">
    <location>
        <begin position="214"/>
        <end position="246"/>
    </location>
</feature>
<dbReference type="AlphaFoldDB" id="A0A921HKK3"/>
<comment type="similarity">
    <text evidence="1">Belongs to the bacterial ribosomal protein bS1 family.</text>
</comment>
<evidence type="ECO:0000256" key="2">
    <source>
        <dbReference type="ARBA" id="ARBA00022980"/>
    </source>
</evidence>
<proteinExistence type="inferred from homology"/>
<feature type="non-terminal residue" evidence="5">
    <location>
        <position position="246"/>
    </location>
</feature>
<dbReference type="InterPro" id="IPR012340">
    <property type="entry name" value="NA-bd_OB-fold"/>
</dbReference>
<dbReference type="SUPFAM" id="SSF50249">
    <property type="entry name" value="Nucleic acid-binding proteins"/>
    <property type="match status" value="3"/>
</dbReference>
<dbReference type="InterPro" id="IPR035104">
    <property type="entry name" value="Ribosomal_protein_S1-like"/>
</dbReference>
<dbReference type="SMART" id="SM00316">
    <property type="entry name" value="S1"/>
    <property type="match status" value="2"/>
</dbReference>
<dbReference type="PANTHER" id="PTHR10724">
    <property type="entry name" value="30S RIBOSOMAL PROTEIN S1"/>
    <property type="match status" value="1"/>
</dbReference>
<protein>
    <submittedName>
        <fullName evidence="5">S1 RNA-binding domain-containing protein</fullName>
    </submittedName>
</protein>